<evidence type="ECO:0000313" key="1">
    <source>
        <dbReference type="EMBL" id="MTD94779.1"/>
    </source>
</evidence>
<accession>A0A6I3KK14</accession>
<evidence type="ECO:0000313" key="2">
    <source>
        <dbReference type="Proteomes" id="UP000440694"/>
    </source>
</evidence>
<sequence>MSAEGNLAVLLERRDRIRDWLARQTEHTTFEQKHLDAGTPEQTYWHHGYQSALDDMLKLLTP</sequence>
<reference evidence="1 2" key="1">
    <citation type="submission" date="2019-11" db="EMBL/GenBank/DDBJ databases">
        <title>Identification of a novel strain.</title>
        <authorList>
            <person name="Xu Q."/>
            <person name="Wang G."/>
        </authorList>
    </citation>
    <scope>NUCLEOTIDE SEQUENCE [LARGE SCALE GENOMIC DNA]</scope>
    <source>
        <strain evidence="2">xq</strain>
    </source>
</reference>
<gene>
    <name evidence="1" type="ORF">GIW81_10600</name>
</gene>
<dbReference type="EMBL" id="WMBQ01000001">
    <property type="protein sequence ID" value="MTD94779.1"/>
    <property type="molecule type" value="Genomic_DNA"/>
</dbReference>
<dbReference type="AlphaFoldDB" id="A0A6I3KK14"/>
<dbReference type="Proteomes" id="UP000440694">
    <property type="component" value="Unassembled WGS sequence"/>
</dbReference>
<name>A0A6I3KK14_9HYPH</name>
<proteinExistence type="predicted"/>
<protein>
    <submittedName>
        <fullName evidence="1">Uncharacterized protein</fullName>
    </submittedName>
</protein>
<comment type="caution">
    <text evidence="1">The sequence shown here is derived from an EMBL/GenBank/DDBJ whole genome shotgun (WGS) entry which is preliminary data.</text>
</comment>
<dbReference type="RefSeq" id="WP_154739156.1">
    <property type="nucleotide sequence ID" value="NZ_WMBQ01000001.1"/>
</dbReference>
<keyword evidence="2" id="KW-1185">Reference proteome</keyword>
<organism evidence="1 2">
    <name type="scientific">Hyphomicrobium album</name>
    <dbReference type="NCBI Taxonomy" id="2665159"/>
    <lineage>
        <taxon>Bacteria</taxon>
        <taxon>Pseudomonadati</taxon>
        <taxon>Pseudomonadota</taxon>
        <taxon>Alphaproteobacteria</taxon>
        <taxon>Hyphomicrobiales</taxon>
        <taxon>Hyphomicrobiaceae</taxon>
        <taxon>Hyphomicrobium</taxon>
    </lineage>
</organism>